<protein>
    <submittedName>
        <fullName evidence="3">WSC domain-containing protein</fullName>
    </submittedName>
</protein>
<proteinExistence type="predicted"/>
<gene>
    <name evidence="1" type="ORF">TCLT_LOCUS9656</name>
</gene>
<dbReference type="WBParaSite" id="TCLT_0000966701-mRNA-1">
    <property type="protein sequence ID" value="TCLT_0000966701-mRNA-1"/>
    <property type="gene ID" value="TCLT_0000966701"/>
</dbReference>
<organism evidence="3">
    <name type="scientific">Thelazia callipaeda</name>
    <name type="common">Oriental eyeworm</name>
    <name type="synonym">Parasitic nematode</name>
    <dbReference type="NCBI Taxonomy" id="103827"/>
    <lineage>
        <taxon>Eukaryota</taxon>
        <taxon>Metazoa</taxon>
        <taxon>Ecdysozoa</taxon>
        <taxon>Nematoda</taxon>
        <taxon>Chromadorea</taxon>
        <taxon>Rhabditida</taxon>
        <taxon>Spirurina</taxon>
        <taxon>Spiruromorpha</taxon>
        <taxon>Thelazioidea</taxon>
        <taxon>Thelaziidae</taxon>
        <taxon>Thelazia</taxon>
    </lineage>
</organism>
<dbReference type="Proteomes" id="UP000276776">
    <property type="component" value="Unassembled WGS sequence"/>
</dbReference>
<reference evidence="3" key="1">
    <citation type="submission" date="2017-02" db="UniProtKB">
        <authorList>
            <consortium name="WormBaseParasite"/>
        </authorList>
    </citation>
    <scope>IDENTIFICATION</scope>
</reference>
<keyword evidence="2" id="KW-1185">Reference proteome</keyword>
<evidence type="ECO:0000313" key="3">
    <source>
        <dbReference type="WBParaSite" id="TCLT_0000966701-mRNA-1"/>
    </source>
</evidence>
<evidence type="ECO:0000313" key="1">
    <source>
        <dbReference type="EMBL" id="VDN07306.1"/>
    </source>
</evidence>
<accession>A0A0N5D962</accession>
<dbReference type="AlphaFoldDB" id="A0A0N5D962"/>
<dbReference type="EMBL" id="UYYF01004847">
    <property type="protein sequence ID" value="VDN07306.1"/>
    <property type="molecule type" value="Genomic_DNA"/>
</dbReference>
<evidence type="ECO:0000313" key="2">
    <source>
        <dbReference type="Proteomes" id="UP000276776"/>
    </source>
</evidence>
<name>A0A0N5D962_THECL</name>
<reference evidence="1 2" key="2">
    <citation type="submission" date="2018-11" db="EMBL/GenBank/DDBJ databases">
        <authorList>
            <consortium name="Pathogen Informatics"/>
        </authorList>
    </citation>
    <scope>NUCLEOTIDE SEQUENCE [LARGE SCALE GENOMIC DNA]</scope>
</reference>
<sequence>MPFNNVSANCIVFRNYCHRYHHHPCHHHSSSQLPSSSLPYSTSSLSLSLTDAICSIYFPMNIQHETLNELKLGCNKLDHQACDELCKQDSFWYGHCTTWDGRDFSCTCYEYHLPLNGSLCNQMQKVCKDYCFRQLIDELYNNWNEHSFAGINQHEIPLLKCNQAYIFKYICYT</sequence>
<dbReference type="OrthoDB" id="5911979at2759"/>